<dbReference type="Proteomes" id="UP000198921">
    <property type="component" value="Unassembled WGS sequence"/>
</dbReference>
<dbReference type="EMBL" id="FNOT01000009">
    <property type="protein sequence ID" value="SDY61651.1"/>
    <property type="molecule type" value="Genomic_DNA"/>
</dbReference>
<feature type="transmembrane region" description="Helical" evidence="1">
    <location>
        <begin position="190"/>
        <end position="208"/>
    </location>
</feature>
<keyword evidence="1" id="KW-0472">Membrane</keyword>
<organism evidence="2 3">
    <name type="scientific">Geodermatophilus africanus</name>
    <dbReference type="NCBI Taxonomy" id="1137993"/>
    <lineage>
        <taxon>Bacteria</taxon>
        <taxon>Bacillati</taxon>
        <taxon>Actinomycetota</taxon>
        <taxon>Actinomycetes</taxon>
        <taxon>Geodermatophilales</taxon>
        <taxon>Geodermatophilaceae</taxon>
        <taxon>Geodermatophilus</taxon>
    </lineage>
</organism>
<proteinExistence type="predicted"/>
<keyword evidence="1" id="KW-0812">Transmembrane</keyword>
<sequence>MTALIRSTRGELLRLYRWPALWVLAATWLTLNVVFGYVFDYIAYRTGDSAGPNTGVPGEELLAGVLPDAVPAVLVQGMPMFGGAILMILGALAAGSGYGWGTWKTVLTQGPSRPAAVGGTVMALATVVLGVVLGTAAVDLGVSNALALAESRPVDLPPAGELLEAVSVGLLVLGMWTTAGMLLGSLARSPALAVGLGLVWALVVENLLRGVSGLLGGLAVVTDHLPGTAAGSLVGALGASGQSGGAPGVLTILPGTTALAALATYFVAFTAATLLLIRRRDLA</sequence>
<protein>
    <submittedName>
        <fullName evidence="2">ABC-type transport system involved in multi-copper enzyme maturation, permease component</fullName>
    </submittedName>
</protein>
<evidence type="ECO:0000313" key="3">
    <source>
        <dbReference type="Proteomes" id="UP000198921"/>
    </source>
</evidence>
<gene>
    <name evidence="2" type="ORF">SAMN05660209_03271</name>
</gene>
<feature type="transmembrane region" description="Helical" evidence="1">
    <location>
        <begin position="258"/>
        <end position="277"/>
    </location>
</feature>
<dbReference type="RefSeq" id="WP_091158452.1">
    <property type="nucleotide sequence ID" value="NZ_FNOT01000009.1"/>
</dbReference>
<evidence type="ECO:0000313" key="2">
    <source>
        <dbReference type="EMBL" id="SDY61651.1"/>
    </source>
</evidence>
<feature type="transmembrane region" description="Helical" evidence="1">
    <location>
        <begin position="20"/>
        <end position="39"/>
    </location>
</feature>
<feature type="transmembrane region" description="Helical" evidence="1">
    <location>
        <begin position="162"/>
        <end position="183"/>
    </location>
</feature>
<accession>A0A1H3LB82</accession>
<dbReference type="STRING" id="1137993.SAMN05660209_03271"/>
<reference evidence="3" key="1">
    <citation type="submission" date="2016-10" db="EMBL/GenBank/DDBJ databases">
        <authorList>
            <person name="Varghese N."/>
            <person name="Submissions S."/>
        </authorList>
    </citation>
    <scope>NUCLEOTIDE SEQUENCE [LARGE SCALE GENOMIC DNA]</scope>
    <source>
        <strain evidence="3">DSM 45422</strain>
    </source>
</reference>
<feature type="transmembrane region" description="Helical" evidence="1">
    <location>
        <begin position="80"/>
        <end position="103"/>
    </location>
</feature>
<keyword evidence="1" id="KW-1133">Transmembrane helix</keyword>
<name>A0A1H3LB82_9ACTN</name>
<dbReference type="OrthoDB" id="3376858at2"/>
<evidence type="ECO:0000256" key="1">
    <source>
        <dbReference type="SAM" id="Phobius"/>
    </source>
</evidence>
<keyword evidence="3" id="KW-1185">Reference proteome</keyword>
<dbReference type="AlphaFoldDB" id="A0A1H3LB82"/>
<feature type="transmembrane region" description="Helical" evidence="1">
    <location>
        <begin position="115"/>
        <end position="142"/>
    </location>
</feature>